<dbReference type="InterPro" id="IPR036899">
    <property type="entry name" value="Ribosomal_uL13_sf"/>
</dbReference>
<dbReference type="GO" id="GO:0003735">
    <property type="term" value="F:structural constituent of ribosome"/>
    <property type="evidence" value="ECO:0007669"/>
    <property type="project" value="InterPro"/>
</dbReference>
<protein>
    <recommendedName>
        <fullName evidence="4">Large ribosomal subunit protein uL13</fullName>
    </recommendedName>
</protein>
<evidence type="ECO:0000256" key="1">
    <source>
        <dbReference type="ARBA" id="ARBA00006227"/>
    </source>
</evidence>
<dbReference type="InterPro" id="IPR005823">
    <property type="entry name" value="Ribosomal_uL13_bac-type"/>
</dbReference>
<dbReference type="EMBL" id="MHIU01000040">
    <property type="protein sequence ID" value="OGY57266.1"/>
    <property type="molecule type" value="Genomic_DNA"/>
</dbReference>
<dbReference type="GO" id="GO:0022625">
    <property type="term" value="C:cytosolic large ribosomal subunit"/>
    <property type="evidence" value="ECO:0007669"/>
    <property type="project" value="TreeGrafter"/>
</dbReference>
<dbReference type="PIRSF" id="PIRSF002181">
    <property type="entry name" value="Ribosomal_L13"/>
    <property type="match status" value="1"/>
</dbReference>
<dbReference type="GO" id="GO:0017148">
    <property type="term" value="P:negative regulation of translation"/>
    <property type="evidence" value="ECO:0007669"/>
    <property type="project" value="TreeGrafter"/>
</dbReference>
<dbReference type="InterPro" id="IPR005822">
    <property type="entry name" value="Ribosomal_uL13"/>
</dbReference>
<dbReference type="SUPFAM" id="SSF52161">
    <property type="entry name" value="Ribosomal protein L13"/>
    <property type="match status" value="1"/>
</dbReference>
<gene>
    <name evidence="4" type="primary">rplM</name>
    <name evidence="5" type="ORF">A3D47_00940</name>
</gene>
<evidence type="ECO:0000256" key="3">
    <source>
        <dbReference type="ARBA" id="ARBA00023274"/>
    </source>
</evidence>
<evidence type="ECO:0000256" key="4">
    <source>
        <dbReference type="HAMAP-Rule" id="MF_01366"/>
    </source>
</evidence>
<evidence type="ECO:0000313" key="5">
    <source>
        <dbReference type="EMBL" id="OGY57266.1"/>
    </source>
</evidence>
<accession>A0A1G1YZT1</accession>
<dbReference type="CDD" id="cd00392">
    <property type="entry name" value="Ribosomal_L13"/>
    <property type="match status" value="1"/>
</dbReference>
<evidence type="ECO:0000313" key="6">
    <source>
        <dbReference type="Proteomes" id="UP000178651"/>
    </source>
</evidence>
<dbReference type="NCBIfam" id="TIGR01066">
    <property type="entry name" value="rplM_bact"/>
    <property type="match status" value="1"/>
</dbReference>
<dbReference type="GO" id="GO:0003729">
    <property type="term" value="F:mRNA binding"/>
    <property type="evidence" value="ECO:0007669"/>
    <property type="project" value="TreeGrafter"/>
</dbReference>
<reference evidence="5 6" key="1">
    <citation type="journal article" date="2016" name="Nat. Commun.">
        <title>Thousands of microbial genomes shed light on interconnected biogeochemical processes in an aquifer system.</title>
        <authorList>
            <person name="Anantharaman K."/>
            <person name="Brown C.T."/>
            <person name="Hug L.A."/>
            <person name="Sharon I."/>
            <person name="Castelle C.J."/>
            <person name="Probst A.J."/>
            <person name="Thomas B.C."/>
            <person name="Singh A."/>
            <person name="Wilkins M.J."/>
            <person name="Karaoz U."/>
            <person name="Brodie E.L."/>
            <person name="Williams K.H."/>
            <person name="Hubbard S.S."/>
            <person name="Banfield J.F."/>
        </authorList>
    </citation>
    <scope>NUCLEOTIDE SEQUENCE [LARGE SCALE GENOMIC DNA]</scope>
</reference>
<organism evidence="5 6">
    <name type="scientific">Candidatus Colwellbacteria bacterium RIFCSPHIGHO2_02_FULL_43_15</name>
    <dbReference type="NCBI Taxonomy" id="1797686"/>
    <lineage>
        <taxon>Bacteria</taxon>
        <taxon>Candidatus Colwelliibacteriota</taxon>
    </lineage>
</organism>
<dbReference type="HAMAP" id="MF_01366">
    <property type="entry name" value="Ribosomal_uL13"/>
    <property type="match status" value="1"/>
</dbReference>
<dbReference type="Gene3D" id="3.90.1180.10">
    <property type="entry name" value="Ribosomal protein L13"/>
    <property type="match status" value="1"/>
</dbReference>
<dbReference type="GO" id="GO:0006412">
    <property type="term" value="P:translation"/>
    <property type="evidence" value="ECO:0007669"/>
    <property type="project" value="UniProtKB-UniRule"/>
</dbReference>
<comment type="similarity">
    <text evidence="1 4">Belongs to the universal ribosomal protein uL13 family.</text>
</comment>
<proteinExistence type="inferred from homology"/>
<dbReference type="PANTHER" id="PTHR11545:SF2">
    <property type="entry name" value="LARGE RIBOSOMAL SUBUNIT PROTEIN UL13M"/>
    <property type="match status" value="1"/>
</dbReference>
<evidence type="ECO:0000256" key="2">
    <source>
        <dbReference type="ARBA" id="ARBA00022980"/>
    </source>
</evidence>
<dbReference type="Pfam" id="PF00572">
    <property type="entry name" value="Ribosomal_L13"/>
    <property type="match status" value="1"/>
</dbReference>
<comment type="function">
    <text evidence="4">This protein is one of the early assembly proteins of the 50S ribosomal subunit, although it is not seen to bind rRNA by itself. It is important during the early stages of 50S assembly.</text>
</comment>
<dbReference type="PANTHER" id="PTHR11545">
    <property type="entry name" value="RIBOSOMAL PROTEIN L13"/>
    <property type="match status" value="1"/>
</dbReference>
<sequence length="114" mass="13052">MKEVIIDAKDRSLGRLASEIAYVLQGKDSATYEPRNIGDSKVLVKNLKLLKFTGKKLIGKIYYRHTGYMGHLKEKTLEEAWKKSPEWVLRHAVKGMLPKNSLASKRIKLLTIEQ</sequence>
<keyword evidence="3 4" id="KW-0687">Ribonucleoprotein</keyword>
<dbReference type="Proteomes" id="UP000178651">
    <property type="component" value="Unassembled WGS sequence"/>
</dbReference>
<name>A0A1G1YZT1_9BACT</name>
<dbReference type="AlphaFoldDB" id="A0A1G1YZT1"/>
<comment type="subunit">
    <text evidence="4">Part of the 50S ribosomal subunit.</text>
</comment>
<comment type="caution">
    <text evidence="5">The sequence shown here is derived from an EMBL/GenBank/DDBJ whole genome shotgun (WGS) entry which is preliminary data.</text>
</comment>
<keyword evidence="2 4" id="KW-0689">Ribosomal protein</keyword>